<comment type="caution">
    <text evidence="1">The sequence shown here is derived from an EMBL/GenBank/DDBJ whole genome shotgun (WGS) entry which is preliminary data.</text>
</comment>
<dbReference type="AlphaFoldDB" id="A0A834FMG2"/>
<proteinExistence type="predicted"/>
<gene>
    <name evidence="1" type="ORF">FQA47_004380</name>
</gene>
<dbReference type="EMBL" id="WKFB01000075">
    <property type="protein sequence ID" value="KAF6736928.1"/>
    <property type="molecule type" value="Genomic_DNA"/>
</dbReference>
<dbReference type="Proteomes" id="UP000646548">
    <property type="component" value="Unassembled WGS sequence"/>
</dbReference>
<accession>A0A834FMG2</accession>
<reference evidence="1" key="1">
    <citation type="journal article" name="BMC Genomics">
        <title>Long-read sequencing and de novo genome assembly of marine medaka (Oryzias melastigma).</title>
        <authorList>
            <person name="Liang P."/>
            <person name="Saqib H.S.A."/>
            <person name="Ni X."/>
            <person name="Shen Y."/>
        </authorList>
    </citation>
    <scope>NUCLEOTIDE SEQUENCE</scope>
    <source>
        <strain evidence="1">Bigg-433</strain>
    </source>
</reference>
<name>A0A834FMG2_ORYME</name>
<sequence>MCVTLPPTGATLQESALLRAPRFHLCAVDGPRDSQSCSETLFRPSSFVLQTSCLNNVAAEKPQPLSVRSEDPERS</sequence>
<evidence type="ECO:0000313" key="2">
    <source>
        <dbReference type="Proteomes" id="UP000646548"/>
    </source>
</evidence>
<organism evidence="1 2">
    <name type="scientific">Oryzias melastigma</name>
    <name type="common">Marine medaka</name>
    <dbReference type="NCBI Taxonomy" id="30732"/>
    <lineage>
        <taxon>Eukaryota</taxon>
        <taxon>Metazoa</taxon>
        <taxon>Chordata</taxon>
        <taxon>Craniata</taxon>
        <taxon>Vertebrata</taxon>
        <taxon>Euteleostomi</taxon>
        <taxon>Actinopterygii</taxon>
        <taxon>Neopterygii</taxon>
        <taxon>Teleostei</taxon>
        <taxon>Neoteleostei</taxon>
        <taxon>Acanthomorphata</taxon>
        <taxon>Ovalentaria</taxon>
        <taxon>Atherinomorphae</taxon>
        <taxon>Beloniformes</taxon>
        <taxon>Adrianichthyidae</taxon>
        <taxon>Oryziinae</taxon>
        <taxon>Oryzias</taxon>
    </lineage>
</organism>
<protein>
    <submittedName>
        <fullName evidence="1">Uncharacterized protein</fullName>
    </submittedName>
</protein>
<evidence type="ECO:0000313" key="1">
    <source>
        <dbReference type="EMBL" id="KAF6736928.1"/>
    </source>
</evidence>